<evidence type="ECO:0000313" key="7">
    <source>
        <dbReference type="EMBL" id="OGG48299.1"/>
    </source>
</evidence>
<dbReference type="Pfam" id="PF07963">
    <property type="entry name" value="N_methyl"/>
    <property type="match status" value="1"/>
</dbReference>
<keyword evidence="5 6" id="KW-0472">Membrane</keyword>
<evidence type="ECO:0000256" key="1">
    <source>
        <dbReference type="ARBA" id="ARBA00004167"/>
    </source>
</evidence>
<evidence type="ECO:0000256" key="2">
    <source>
        <dbReference type="ARBA" id="ARBA00022481"/>
    </source>
</evidence>
<organism evidence="7 8">
    <name type="scientific">Candidatus Kaiserbacteria bacterium RIFCSPHIGHO2_01_FULL_53_31</name>
    <dbReference type="NCBI Taxonomy" id="1798481"/>
    <lineage>
        <taxon>Bacteria</taxon>
        <taxon>Candidatus Kaiseribacteriota</taxon>
    </lineage>
</organism>
<comment type="subcellular location">
    <subcellularLocation>
        <location evidence="1">Membrane</location>
        <topology evidence="1">Single-pass membrane protein</topology>
    </subcellularLocation>
</comment>
<evidence type="ECO:0000256" key="4">
    <source>
        <dbReference type="ARBA" id="ARBA00022989"/>
    </source>
</evidence>
<keyword evidence="4 6" id="KW-1133">Transmembrane helix</keyword>
<reference evidence="7 8" key="1">
    <citation type="journal article" date="2016" name="Nat. Commun.">
        <title>Thousands of microbial genomes shed light on interconnected biogeochemical processes in an aquifer system.</title>
        <authorList>
            <person name="Anantharaman K."/>
            <person name="Brown C.T."/>
            <person name="Hug L.A."/>
            <person name="Sharon I."/>
            <person name="Castelle C.J."/>
            <person name="Probst A.J."/>
            <person name="Thomas B.C."/>
            <person name="Singh A."/>
            <person name="Wilkins M.J."/>
            <person name="Karaoz U."/>
            <person name="Brodie E.L."/>
            <person name="Williams K.H."/>
            <person name="Hubbard S.S."/>
            <person name="Banfield J.F."/>
        </authorList>
    </citation>
    <scope>NUCLEOTIDE SEQUENCE [LARGE SCALE GENOMIC DNA]</scope>
</reference>
<dbReference type="EMBL" id="MFKU01000015">
    <property type="protein sequence ID" value="OGG48299.1"/>
    <property type="molecule type" value="Genomic_DNA"/>
</dbReference>
<dbReference type="InterPro" id="IPR045584">
    <property type="entry name" value="Pilin-like"/>
</dbReference>
<evidence type="ECO:0000256" key="3">
    <source>
        <dbReference type="ARBA" id="ARBA00022692"/>
    </source>
</evidence>
<dbReference type="Proteomes" id="UP000178815">
    <property type="component" value="Unassembled WGS sequence"/>
</dbReference>
<dbReference type="InterPro" id="IPR000983">
    <property type="entry name" value="Bac_GSPG_pilin"/>
</dbReference>
<comment type="caution">
    <text evidence="7">The sequence shown here is derived from an EMBL/GenBank/DDBJ whole genome shotgun (WGS) entry which is preliminary data.</text>
</comment>
<protein>
    <recommendedName>
        <fullName evidence="9">Type II secretion system protein GspG C-terminal domain-containing protein</fullName>
    </recommendedName>
</protein>
<dbReference type="NCBIfam" id="TIGR02532">
    <property type="entry name" value="IV_pilin_GFxxxE"/>
    <property type="match status" value="1"/>
</dbReference>
<dbReference type="GO" id="GO:0015627">
    <property type="term" value="C:type II protein secretion system complex"/>
    <property type="evidence" value="ECO:0007669"/>
    <property type="project" value="InterPro"/>
</dbReference>
<dbReference type="AlphaFoldDB" id="A0A1F6CGI3"/>
<evidence type="ECO:0000313" key="8">
    <source>
        <dbReference type="Proteomes" id="UP000178815"/>
    </source>
</evidence>
<dbReference type="GO" id="GO:0015628">
    <property type="term" value="P:protein secretion by the type II secretion system"/>
    <property type="evidence" value="ECO:0007669"/>
    <property type="project" value="InterPro"/>
</dbReference>
<dbReference type="PANTHER" id="PTHR30093">
    <property type="entry name" value="GENERAL SECRETION PATHWAY PROTEIN G"/>
    <property type="match status" value="1"/>
</dbReference>
<accession>A0A1F6CGI3</accession>
<dbReference type="Gene3D" id="3.30.700.10">
    <property type="entry name" value="Glycoprotein, Type 4 Pilin"/>
    <property type="match status" value="1"/>
</dbReference>
<feature type="transmembrane region" description="Helical" evidence="6">
    <location>
        <begin position="12"/>
        <end position="32"/>
    </location>
</feature>
<sequence>MNKNRSQGFTLIELLVVIAIIGVLSAVVLASMNTARSKGQDAAIQSDITGIKTQAEIYRTDNSMYSSGLAADTTGCTTADTLFADATIAKQIAAADEVNGTAGVVTCNVSEDGTAYAVAAQLVANTSAYFCVDSTGTATTTTTALATSPVATACP</sequence>
<keyword evidence="2" id="KW-0488">Methylation</keyword>
<evidence type="ECO:0000256" key="5">
    <source>
        <dbReference type="ARBA" id="ARBA00023136"/>
    </source>
</evidence>
<dbReference type="STRING" id="1798481.A2678_00265"/>
<dbReference type="GO" id="GO:0016020">
    <property type="term" value="C:membrane"/>
    <property type="evidence" value="ECO:0007669"/>
    <property type="project" value="UniProtKB-SubCell"/>
</dbReference>
<evidence type="ECO:0000256" key="6">
    <source>
        <dbReference type="SAM" id="Phobius"/>
    </source>
</evidence>
<proteinExistence type="predicted"/>
<dbReference type="PANTHER" id="PTHR30093:SF44">
    <property type="entry name" value="TYPE II SECRETION SYSTEM CORE PROTEIN G"/>
    <property type="match status" value="1"/>
</dbReference>
<dbReference type="PROSITE" id="PS00409">
    <property type="entry name" value="PROKAR_NTER_METHYL"/>
    <property type="match status" value="1"/>
</dbReference>
<dbReference type="PRINTS" id="PR00813">
    <property type="entry name" value="BCTERIALGSPG"/>
</dbReference>
<dbReference type="InterPro" id="IPR012902">
    <property type="entry name" value="N_methyl_site"/>
</dbReference>
<gene>
    <name evidence="7" type="ORF">A2678_00265</name>
</gene>
<name>A0A1F6CGI3_9BACT</name>
<dbReference type="SUPFAM" id="SSF54523">
    <property type="entry name" value="Pili subunits"/>
    <property type="match status" value="1"/>
</dbReference>
<evidence type="ECO:0008006" key="9">
    <source>
        <dbReference type="Google" id="ProtNLM"/>
    </source>
</evidence>
<keyword evidence="3 6" id="KW-0812">Transmembrane</keyword>